<keyword evidence="2" id="KW-0813">Transport</keyword>
<dbReference type="SUPFAM" id="SSF52540">
    <property type="entry name" value="P-loop containing nucleoside triphosphate hydrolases"/>
    <property type="match status" value="1"/>
</dbReference>
<keyword evidence="6" id="KW-1278">Translocase</keyword>
<dbReference type="AlphaFoldDB" id="A0A2S6N8G4"/>
<dbReference type="PANTHER" id="PTHR43166">
    <property type="entry name" value="AMINO ACID IMPORT ATP-BINDING PROTEIN"/>
    <property type="match status" value="1"/>
</dbReference>
<dbReference type="PANTHER" id="PTHR43166:SF6">
    <property type="entry name" value="PHOSPHONATES IMPORT ATP-BINDING PROTEIN PHNC"/>
    <property type="match status" value="1"/>
</dbReference>
<evidence type="ECO:0000256" key="3">
    <source>
        <dbReference type="ARBA" id="ARBA00022475"/>
    </source>
</evidence>
<organism evidence="9 10">
    <name type="scientific">Rhodoblastus sphagnicola</name>
    <dbReference type="NCBI Taxonomy" id="333368"/>
    <lineage>
        <taxon>Bacteria</taxon>
        <taxon>Pseudomonadati</taxon>
        <taxon>Pseudomonadota</taxon>
        <taxon>Alphaproteobacteria</taxon>
        <taxon>Hyphomicrobiales</taxon>
        <taxon>Rhodoblastaceae</taxon>
        <taxon>Rhodoblastus</taxon>
    </lineage>
</organism>
<dbReference type="PROSITE" id="PS50893">
    <property type="entry name" value="ABC_TRANSPORTER_2"/>
    <property type="match status" value="1"/>
</dbReference>
<comment type="caution">
    <text evidence="9">The sequence shown here is derived from an EMBL/GenBank/DDBJ whole genome shotgun (WGS) entry which is preliminary data.</text>
</comment>
<dbReference type="SMART" id="SM00382">
    <property type="entry name" value="AAA"/>
    <property type="match status" value="1"/>
</dbReference>
<dbReference type="GO" id="GO:0016887">
    <property type="term" value="F:ATP hydrolysis activity"/>
    <property type="evidence" value="ECO:0007669"/>
    <property type="project" value="InterPro"/>
</dbReference>
<keyword evidence="4" id="KW-0547">Nucleotide-binding</keyword>
<evidence type="ECO:0000256" key="1">
    <source>
        <dbReference type="ARBA" id="ARBA00005417"/>
    </source>
</evidence>
<dbReference type="InterPro" id="IPR027417">
    <property type="entry name" value="P-loop_NTPase"/>
</dbReference>
<dbReference type="Gene3D" id="3.40.50.300">
    <property type="entry name" value="P-loop containing nucleotide triphosphate hydrolases"/>
    <property type="match status" value="1"/>
</dbReference>
<dbReference type="Pfam" id="PF00005">
    <property type="entry name" value="ABC_tran"/>
    <property type="match status" value="1"/>
</dbReference>
<evidence type="ECO:0000313" key="10">
    <source>
        <dbReference type="Proteomes" id="UP000239089"/>
    </source>
</evidence>
<name>A0A2S6N8G4_9HYPH</name>
<dbReference type="GO" id="GO:0005524">
    <property type="term" value="F:ATP binding"/>
    <property type="evidence" value="ECO:0007669"/>
    <property type="project" value="UniProtKB-KW"/>
</dbReference>
<keyword evidence="3" id="KW-1003">Cell membrane</keyword>
<keyword evidence="7" id="KW-0472">Membrane</keyword>
<dbReference type="OrthoDB" id="9802264at2"/>
<keyword evidence="10" id="KW-1185">Reference proteome</keyword>
<dbReference type="InterPro" id="IPR003593">
    <property type="entry name" value="AAA+_ATPase"/>
</dbReference>
<evidence type="ECO:0000259" key="8">
    <source>
        <dbReference type="PROSITE" id="PS50893"/>
    </source>
</evidence>
<dbReference type="InterPro" id="IPR017871">
    <property type="entry name" value="ABC_transporter-like_CS"/>
</dbReference>
<sequence length="273" mass="28896">MLHFVPNPVACWPLPGPATPALSVDGLCVTRGGRQILRQVSTAFAAGVVTVVVGPSGAGKTTLLNVLNGLVEPTGGEVFAHDFGAPHGVDSLRSSDSWAALRQHTATIFQDHALIGRLSALDNVLLAFAESRHPLSPFPWPRFAREAAAKALADVGLLDRAFDRVENFSGGERQRIGIARALARGPRLLLGDEPFSSLDQPLARRLGQDLRALAVRDGVTLVLVLHQIALARALADRIVGLNDGRVVFDGPAEIFDAEAEASVFTSTPNTKGS</sequence>
<dbReference type="InterPro" id="IPR003439">
    <property type="entry name" value="ABC_transporter-like_ATP-bd"/>
</dbReference>
<gene>
    <name evidence="9" type="ORF">CCR94_11040</name>
</gene>
<evidence type="ECO:0000256" key="6">
    <source>
        <dbReference type="ARBA" id="ARBA00022967"/>
    </source>
</evidence>
<evidence type="ECO:0000313" key="9">
    <source>
        <dbReference type="EMBL" id="PPQ30912.1"/>
    </source>
</evidence>
<accession>A0A2S6N8G4</accession>
<comment type="similarity">
    <text evidence="1">Belongs to the ABC transporter superfamily.</text>
</comment>
<keyword evidence="5 9" id="KW-0067">ATP-binding</keyword>
<evidence type="ECO:0000256" key="5">
    <source>
        <dbReference type="ARBA" id="ARBA00022840"/>
    </source>
</evidence>
<evidence type="ECO:0000256" key="7">
    <source>
        <dbReference type="ARBA" id="ARBA00023136"/>
    </source>
</evidence>
<evidence type="ECO:0000256" key="4">
    <source>
        <dbReference type="ARBA" id="ARBA00022741"/>
    </source>
</evidence>
<dbReference type="InterPro" id="IPR050086">
    <property type="entry name" value="MetN_ABC_transporter-like"/>
</dbReference>
<dbReference type="PROSITE" id="PS00211">
    <property type="entry name" value="ABC_TRANSPORTER_1"/>
    <property type="match status" value="1"/>
</dbReference>
<dbReference type="EMBL" id="NHSJ01000070">
    <property type="protein sequence ID" value="PPQ30912.1"/>
    <property type="molecule type" value="Genomic_DNA"/>
</dbReference>
<evidence type="ECO:0000256" key="2">
    <source>
        <dbReference type="ARBA" id="ARBA00022448"/>
    </source>
</evidence>
<feature type="domain" description="ABC transporter" evidence="8">
    <location>
        <begin position="22"/>
        <end position="268"/>
    </location>
</feature>
<dbReference type="Proteomes" id="UP000239089">
    <property type="component" value="Unassembled WGS sequence"/>
</dbReference>
<reference evidence="9 10" key="1">
    <citation type="journal article" date="2018" name="Arch. Microbiol.">
        <title>New insights into the metabolic potential of the phototrophic purple bacterium Rhodopila globiformis DSM 161(T) from its draft genome sequence and evidence for a vanadium-dependent nitrogenase.</title>
        <authorList>
            <person name="Imhoff J.F."/>
            <person name="Rahn T."/>
            <person name="Kunzel S."/>
            <person name="Neulinger S.C."/>
        </authorList>
    </citation>
    <scope>NUCLEOTIDE SEQUENCE [LARGE SCALE GENOMIC DNA]</scope>
    <source>
        <strain evidence="9 10">DSM 16996</strain>
    </source>
</reference>
<proteinExistence type="inferred from homology"/>
<protein>
    <submittedName>
        <fullName evidence="9">Phosphonate ABC transporter ATP-binding protein</fullName>
    </submittedName>
</protein>